<keyword evidence="3" id="KW-1185">Reference proteome</keyword>
<gene>
    <name evidence="2" type="ORF">CC80DRAFT_555652</name>
</gene>
<evidence type="ECO:0000256" key="1">
    <source>
        <dbReference type="SAM" id="MobiDB-lite"/>
    </source>
</evidence>
<accession>A0A6A5TAI8</accession>
<name>A0A6A5TAI8_9PLEO</name>
<dbReference type="Proteomes" id="UP000800035">
    <property type="component" value="Unassembled WGS sequence"/>
</dbReference>
<dbReference type="EMBL" id="ML977041">
    <property type="protein sequence ID" value="KAF1949164.1"/>
    <property type="molecule type" value="Genomic_DNA"/>
</dbReference>
<proteinExistence type="predicted"/>
<dbReference type="AlphaFoldDB" id="A0A6A5TAI8"/>
<feature type="compositionally biased region" description="Polar residues" evidence="1">
    <location>
        <begin position="1"/>
        <end position="17"/>
    </location>
</feature>
<feature type="region of interest" description="Disordered" evidence="1">
    <location>
        <begin position="1"/>
        <end position="20"/>
    </location>
</feature>
<reference evidence="2" key="1">
    <citation type="journal article" date="2020" name="Stud. Mycol.">
        <title>101 Dothideomycetes genomes: a test case for predicting lifestyles and emergence of pathogens.</title>
        <authorList>
            <person name="Haridas S."/>
            <person name="Albert R."/>
            <person name="Binder M."/>
            <person name="Bloem J."/>
            <person name="Labutti K."/>
            <person name="Salamov A."/>
            <person name="Andreopoulos B."/>
            <person name="Baker S."/>
            <person name="Barry K."/>
            <person name="Bills G."/>
            <person name="Bluhm B."/>
            <person name="Cannon C."/>
            <person name="Castanera R."/>
            <person name="Culley D."/>
            <person name="Daum C."/>
            <person name="Ezra D."/>
            <person name="Gonzalez J."/>
            <person name="Henrissat B."/>
            <person name="Kuo A."/>
            <person name="Liang C."/>
            <person name="Lipzen A."/>
            <person name="Lutzoni F."/>
            <person name="Magnuson J."/>
            <person name="Mondo S."/>
            <person name="Nolan M."/>
            <person name="Ohm R."/>
            <person name="Pangilinan J."/>
            <person name="Park H.-J."/>
            <person name="Ramirez L."/>
            <person name="Alfaro M."/>
            <person name="Sun H."/>
            <person name="Tritt A."/>
            <person name="Yoshinaga Y."/>
            <person name="Zwiers L.-H."/>
            <person name="Turgeon B."/>
            <person name="Goodwin S."/>
            <person name="Spatafora J."/>
            <person name="Crous P."/>
            <person name="Grigoriev I."/>
        </authorList>
    </citation>
    <scope>NUCLEOTIDE SEQUENCE</scope>
    <source>
        <strain evidence="2">CBS 675.92</strain>
    </source>
</reference>
<evidence type="ECO:0000313" key="2">
    <source>
        <dbReference type="EMBL" id="KAF1949164.1"/>
    </source>
</evidence>
<organism evidence="2 3">
    <name type="scientific">Byssothecium circinans</name>
    <dbReference type="NCBI Taxonomy" id="147558"/>
    <lineage>
        <taxon>Eukaryota</taxon>
        <taxon>Fungi</taxon>
        <taxon>Dikarya</taxon>
        <taxon>Ascomycota</taxon>
        <taxon>Pezizomycotina</taxon>
        <taxon>Dothideomycetes</taxon>
        <taxon>Pleosporomycetidae</taxon>
        <taxon>Pleosporales</taxon>
        <taxon>Massarineae</taxon>
        <taxon>Massarinaceae</taxon>
        <taxon>Byssothecium</taxon>
    </lineage>
</organism>
<evidence type="ECO:0000313" key="3">
    <source>
        <dbReference type="Proteomes" id="UP000800035"/>
    </source>
</evidence>
<sequence>MASVVTDNLSELNSEQFNELPEAQRDWQEAAEKALEEIDESGKKRKRGGRVKVRAEWAYAREPRDTSKHQIHVKLSEDDPKKRAKVGIDTQLRQQAAAQQGRDIAQERCLKEVIQANKPQIEEA</sequence>
<protein>
    <submittedName>
        <fullName evidence="2">Uncharacterized protein</fullName>
    </submittedName>
</protein>